<evidence type="ECO:0000313" key="11">
    <source>
        <dbReference type="Proteomes" id="UP001239167"/>
    </source>
</evidence>
<dbReference type="PANTHER" id="PTHR32502:SF5">
    <property type="entry name" value="N-ACETYLGALACTOSAMINE PERMEASE IID COMPONENT-RELATED"/>
    <property type="match status" value="1"/>
</dbReference>
<name>A0ABT9YB83_9FIRM</name>
<feature type="transmembrane region" description="Helical" evidence="9">
    <location>
        <begin position="99"/>
        <end position="124"/>
    </location>
</feature>
<keyword evidence="6 9" id="KW-0812">Transmembrane</keyword>
<dbReference type="InterPro" id="IPR050303">
    <property type="entry name" value="GatZ_KbaZ_carbometab"/>
</dbReference>
<comment type="caution">
    <text evidence="10">The sequence shown here is derived from an EMBL/GenBank/DDBJ whole genome shotgun (WGS) entry which is preliminary data.</text>
</comment>
<dbReference type="InterPro" id="IPR004704">
    <property type="entry name" value="PTS_IID_man"/>
</dbReference>
<proteinExistence type="predicted"/>
<dbReference type="PANTHER" id="PTHR32502">
    <property type="entry name" value="N-ACETYLGALACTOSAMINE PERMEASE II COMPONENT-RELATED"/>
    <property type="match status" value="1"/>
</dbReference>
<gene>
    <name evidence="10" type="ORF">J2S01_002836</name>
</gene>
<dbReference type="RefSeq" id="WP_307225335.1">
    <property type="nucleotide sequence ID" value="NZ_JAUSUE010000029.1"/>
</dbReference>
<dbReference type="PROSITE" id="PS51108">
    <property type="entry name" value="PTS_EIID"/>
    <property type="match status" value="1"/>
</dbReference>
<evidence type="ECO:0000256" key="9">
    <source>
        <dbReference type="SAM" id="Phobius"/>
    </source>
</evidence>
<keyword evidence="5" id="KW-0598">Phosphotransferase system</keyword>
<keyword evidence="3" id="KW-1003">Cell membrane</keyword>
<evidence type="ECO:0000256" key="4">
    <source>
        <dbReference type="ARBA" id="ARBA00022597"/>
    </source>
</evidence>
<feature type="transmembrane region" description="Helical" evidence="9">
    <location>
        <begin position="61"/>
        <end position="79"/>
    </location>
</feature>
<evidence type="ECO:0000256" key="6">
    <source>
        <dbReference type="ARBA" id="ARBA00022692"/>
    </source>
</evidence>
<evidence type="ECO:0000256" key="2">
    <source>
        <dbReference type="ARBA" id="ARBA00022448"/>
    </source>
</evidence>
<reference evidence="10 11" key="1">
    <citation type="submission" date="2023-07" db="EMBL/GenBank/DDBJ databases">
        <title>Genomic Encyclopedia of Type Strains, Phase IV (KMG-IV): sequencing the most valuable type-strain genomes for metagenomic binning, comparative biology and taxonomic classification.</title>
        <authorList>
            <person name="Goeker M."/>
        </authorList>
    </citation>
    <scope>NUCLEOTIDE SEQUENCE [LARGE SCALE GENOMIC DNA]</scope>
    <source>
        <strain evidence="10 11">DSM 16980</strain>
    </source>
</reference>
<feature type="transmembrane region" description="Helical" evidence="9">
    <location>
        <begin position="222"/>
        <end position="243"/>
    </location>
</feature>
<evidence type="ECO:0000256" key="8">
    <source>
        <dbReference type="ARBA" id="ARBA00023136"/>
    </source>
</evidence>
<dbReference type="Pfam" id="PF03613">
    <property type="entry name" value="EIID-AGA"/>
    <property type="match status" value="1"/>
</dbReference>
<accession>A0ABT9YB83</accession>
<feature type="transmembrane region" description="Helical" evidence="9">
    <location>
        <begin position="249"/>
        <end position="269"/>
    </location>
</feature>
<evidence type="ECO:0000256" key="7">
    <source>
        <dbReference type="ARBA" id="ARBA00022989"/>
    </source>
</evidence>
<comment type="subcellular location">
    <subcellularLocation>
        <location evidence="1">Cell membrane</location>
        <topology evidence="1">Multi-pass membrane protein</topology>
    </subcellularLocation>
</comment>
<evidence type="ECO:0000256" key="3">
    <source>
        <dbReference type="ARBA" id="ARBA00022475"/>
    </source>
</evidence>
<keyword evidence="7 9" id="KW-1133">Transmembrane helix</keyword>
<protein>
    <submittedName>
        <fullName evidence="10">PTS system mannose-specific IID component</fullName>
    </submittedName>
</protein>
<feature type="transmembrane region" description="Helical" evidence="9">
    <location>
        <begin position="136"/>
        <end position="153"/>
    </location>
</feature>
<keyword evidence="4" id="KW-0762">Sugar transport</keyword>
<keyword evidence="8 9" id="KW-0472">Membrane</keyword>
<keyword evidence="2" id="KW-0813">Transport</keyword>
<evidence type="ECO:0000313" key="10">
    <source>
        <dbReference type="EMBL" id="MDQ0205098.1"/>
    </source>
</evidence>
<dbReference type="EMBL" id="JAUSUE010000029">
    <property type="protein sequence ID" value="MDQ0205098.1"/>
    <property type="molecule type" value="Genomic_DNA"/>
</dbReference>
<sequence>MVTTGALKKAWFIWETFPQTCYNYERMMGQVVAHMFVPIVKCLYGDSPEKRKELMKREIEFFNVHIEFGACILGMIIALEEEKAKGNDIPNDLIRNLKTSLMGPLAGVGDTIWQGVVIPILLALCIDMTHAGSGNFWGSIVYAVVIVAAAYTISYKNFMFGYRAGSNAVMDFLENGTINKILKGASVMGCMVMGGLIVNYVKVNCGIEIPSETSVYSMQKDFLDTVMPSILPLASTMGIFYLLKKRWTSIKIIGLIIVISIVLGGLGILTY</sequence>
<organism evidence="10 11">
    <name type="scientific">Pectinatus haikarae</name>
    <dbReference type="NCBI Taxonomy" id="349096"/>
    <lineage>
        <taxon>Bacteria</taxon>
        <taxon>Bacillati</taxon>
        <taxon>Bacillota</taxon>
        <taxon>Negativicutes</taxon>
        <taxon>Selenomonadales</taxon>
        <taxon>Selenomonadaceae</taxon>
        <taxon>Pectinatus</taxon>
    </lineage>
</organism>
<evidence type="ECO:0000256" key="5">
    <source>
        <dbReference type="ARBA" id="ARBA00022683"/>
    </source>
</evidence>
<keyword evidence="11" id="KW-1185">Reference proteome</keyword>
<dbReference type="Proteomes" id="UP001239167">
    <property type="component" value="Unassembled WGS sequence"/>
</dbReference>
<evidence type="ECO:0000256" key="1">
    <source>
        <dbReference type="ARBA" id="ARBA00004651"/>
    </source>
</evidence>